<gene>
    <name evidence="2" type="ORF">FHS22_004779</name>
</gene>
<dbReference type="Pfam" id="PF00535">
    <property type="entry name" value="Glycos_transf_2"/>
    <property type="match status" value="1"/>
</dbReference>
<dbReference type="CDD" id="cd00761">
    <property type="entry name" value="Glyco_tranf_GTA_type"/>
    <property type="match status" value="1"/>
</dbReference>
<evidence type="ECO:0000259" key="1">
    <source>
        <dbReference type="Pfam" id="PF00535"/>
    </source>
</evidence>
<dbReference type="Gene3D" id="3.90.550.10">
    <property type="entry name" value="Spore Coat Polysaccharide Biosynthesis Protein SpsA, Chain A"/>
    <property type="match status" value="1"/>
</dbReference>
<dbReference type="AlphaFoldDB" id="A0A841D7Q2"/>
<evidence type="ECO:0000313" key="2">
    <source>
        <dbReference type="EMBL" id="MBB5965489.1"/>
    </source>
</evidence>
<reference evidence="2 3" key="1">
    <citation type="submission" date="2020-08" db="EMBL/GenBank/DDBJ databases">
        <title>Genomic Encyclopedia of Type Strains, Phase III (KMG-III): the genomes of soil and plant-associated and newly described type strains.</title>
        <authorList>
            <person name="Whitman W."/>
        </authorList>
    </citation>
    <scope>NUCLEOTIDE SEQUENCE [LARGE SCALE GENOMIC DNA]</scope>
    <source>
        <strain evidence="2 3">CECT 3303</strain>
    </source>
</reference>
<organism evidence="2 3">
    <name type="scientific">Planomonospora venezuelensis</name>
    <dbReference type="NCBI Taxonomy" id="1999"/>
    <lineage>
        <taxon>Bacteria</taxon>
        <taxon>Bacillati</taxon>
        <taxon>Actinomycetota</taxon>
        <taxon>Actinomycetes</taxon>
        <taxon>Streptosporangiales</taxon>
        <taxon>Streptosporangiaceae</taxon>
        <taxon>Planomonospora</taxon>
    </lineage>
</organism>
<comment type="caution">
    <text evidence="2">The sequence shown here is derived from an EMBL/GenBank/DDBJ whole genome shotgun (WGS) entry which is preliminary data.</text>
</comment>
<dbReference type="SUPFAM" id="SSF53448">
    <property type="entry name" value="Nucleotide-diphospho-sugar transferases"/>
    <property type="match status" value="1"/>
</dbReference>
<dbReference type="Proteomes" id="UP000562352">
    <property type="component" value="Unassembled WGS sequence"/>
</dbReference>
<dbReference type="InterPro" id="IPR029044">
    <property type="entry name" value="Nucleotide-diphossugar_trans"/>
</dbReference>
<keyword evidence="3" id="KW-1185">Reference proteome</keyword>
<sequence>MGDGTVSDGAADRLVASLLKDASRDGGELLLCHVGFDADPCARAAGRPEVTVVDLDTAEVGAPLTGAPVGRVAVLARTLTDLRRAVTLHSLLPKALRTTVLVAGTPQLRHAPLAAASAHVNWRTVQDWRVTRLGEHSWSVEARFSGHMQAGQVLLTAARAFTPGRPDTMPQPVAALAGSGVAHWRPADPNATLADAAGPVPERPAAPGCDLALRTVGEGTGTWSDPDVPAAERPGPGMTDWARFGRPGGRGLGSDLDLSGPQAVPPVDERSVNPVGFTAAPELGIARLTQESGRWHVMLDGVGLAAFAASGCVTDADVARLRALRGISVDWRPAHTGPVAAARVVAGLAAAGIPLTGPDVPAWAAPLLGDRLAGLLGSTTAGELDDDLHRQEHSVELRRCALRTHGSRARWEQLAAAAGLPRPAPPAVSVLLATRRPDMVGFALSQVARQRGVEVEVVLSLHGIPASAPGVAEAVAAFPHPVTVYEAGAGLPFGTVLNEAAARASGAFLTKMDDDDWYGPDHLADQHLALLYTGADLTGTPAEFIYLEQIDMTVQRHWNTETWQNFVAGGTLFMPRNVFADVGGFRPIGLTEDGQLLQAVQQAGGRIYQGHGLGYILRRQPSSGHTWKAPIGNFLDHKTVRQWRGFHPGRLMELDGPL</sequence>
<name>A0A841D7Q2_PLAVE</name>
<dbReference type="RefSeq" id="WP_184944930.1">
    <property type="nucleotide sequence ID" value="NZ_BAAAWZ010000001.1"/>
</dbReference>
<accession>A0A841D7Q2</accession>
<dbReference type="EMBL" id="JACHJJ010000017">
    <property type="protein sequence ID" value="MBB5965489.1"/>
    <property type="molecule type" value="Genomic_DNA"/>
</dbReference>
<dbReference type="InterPro" id="IPR001173">
    <property type="entry name" value="Glyco_trans_2-like"/>
</dbReference>
<feature type="domain" description="Glycosyltransferase 2-like" evidence="1">
    <location>
        <begin position="436"/>
        <end position="545"/>
    </location>
</feature>
<proteinExistence type="predicted"/>
<evidence type="ECO:0000313" key="3">
    <source>
        <dbReference type="Proteomes" id="UP000562352"/>
    </source>
</evidence>
<protein>
    <recommendedName>
        <fullName evidence="1">Glycosyltransferase 2-like domain-containing protein</fullName>
    </recommendedName>
</protein>